<evidence type="ECO:0000313" key="3">
    <source>
        <dbReference type="Proteomes" id="UP000275078"/>
    </source>
</evidence>
<organism evidence="2 3">
    <name type="scientific">Ascobolus immersus RN42</name>
    <dbReference type="NCBI Taxonomy" id="1160509"/>
    <lineage>
        <taxon>Eukaryota</taxon>
        <taxon>Fungi</taxon>
        <taxon>Dikarya</taxon>
        <taxon>Ascomycota</taxon>
        <taxon>Pezizomycotina</taxon>
        <taxon>Pezizomycetes</taxon>
        <taxon>Pezizales</taxon>
        <taxon>Ascobolaceae</taxon>
        <taxon>Ascobolus</taxon>
    </lineage>
</organism>
<dbReference type="OrthoDB" id="5322288at2759"/>
<keyword evidence="3" id="KW-1185">Reference proteome</keyword>
<reference evidence="2 3" key="1">
    <citation type="journal article" date="2018" name="Nat. Ecol. Evol.">
        <title>Pezizomycetes genomes reveal the molecular basis of ectomycorrhizal truffle lifestyle.</title>
        <authorList>
            <person name="Murat C."/>
            <person name="Payen T."/>
            <person name="Noel B."/>
            <person name="Kuo A."/>
            <person name="Morin E."/>
            <person name="Chen J."/>
            <person name="Kohler A."/>
            <person name="Krizsan K."/>
            <person name="Balestrini R."/>
            <person name="Da Silva C."/>
            <person name="Montanini B."/>
            <person name="Hainaut M."/>
            <person name="Levati E."/>
            <person name="Barry K.W."/>
            <person name="Belfiori B."/>
            <person name="Cichocki N."/>
            <person name="Clum A."/>
            <person name="Dockter R.B."/>
            <person name="Fauchery L."/>
            <person name="Guy J."/>
            <person name="Iotti M."/>
            <person name="Le Tacon F."/>
            <person name="Lindquist E.A."/>
            <person name="Lipzen A."/>
            <person name="Malagnac F."/>
            <person name="Mello A."/>
            <person name="Molinier V."/>
            <person name="Miyauchi S."/>
            <person name="Poulain J."/>
            <person name="Riccioni C."/>
            <person name="Rubini A."/>
            <person name="Sitrit Y."/>
            <person name="Splivallo R."/>
            <person name="Traeger S."/>
            <person name="Wang M."/>
            <person name="Zifcakova L."/>
            <person name="Wipf D."/>
            <person name="Zambonelli A."/>
            <person name="Paolocci F."/>
            <person name="Nowrousian M."/>
            <person name="Ottonello S."/>
            <person name="Baldrian P."/>
            <person name="Spatafora J.W."/>
            <person name="Henrissat B."/>
            <person name="Nagy L.G."/>
            <person name="Aury J.M."/>
            <person name="Wincker P."/>
            <person name="Grigoriev I.V."/>
            <person name="Bonfante P."/>
            <person name="Martin F.M."/>
        </authorList>
    </citation>
    <scope>NUCLEOTIDE SEQUENCE [LARGE SCALE GENOMIC DNA]</scope>
    <source>
        <strain evidence="2 3">RN42</strain>
    </source>
</reference>
<dbReference type="AlphaFoldDB" id="A0A3N4IE46"/>
<dbReference type="Proteomes" id="UP000275078">
    <property type="component" value="Unassembled WGS sequence"/>
</dbReference>
<sequence>MAYLPEKWYDSNGVRIVGPPWTADWWWEKQNSIPRGHFLIVIYAASDAGELTRYNGDKEINPLNITIGNIDAEVRLKPSRGCTKAIALFPTQLKHTSSEGEPDRLQQRIAAAEVVQHVVRDAFEELPALFHEGMKITCPDGEVRIGHPILAGWIADYMEYINLFSIPKNSCPACSVPTTELES</sequence>
<evidence type="ECO:0000313" key="2">
    <source>
        <dbReference type="EMBL" id="RPA83737.1"/>
    </source>
</evidence>
<accession>A0A3N4IE46</accession>
<dbReference type="EMBL" id="ML119663">
    <property type="protein sequence ID" value="RPA83737.1"/>
    <property type="molecule type" value="Genomic_DNA"/>
</dbReference>
<dbReference type="STRING" id="1160509.A0A3N4IE46"/>
<dbReference type="InterPro" id="IPR041078">
    <property type="entry name" value="Plavaka"/>
</dbReference>
<feature type="non-terminal residue" evidence="2">
    <location>
        <position position="183"/>
    </location>
</feature>
<gene>
    <name evidence="2" type="ORF">BJ508DRAFT_206815</name>
    <name evidence="1" type="ORF">BJ508DRAFT_218662</name>
</gene>
<name>A0A3N4IE46_ASCIM</name>
<protein>
    <submittedName>
        <fullName evidence="2">Uncharacterized protein</fullName>
    </submittedName>
</protein>
<dbReference type="EMBL" id="ML120004">
    <property type="protein sequence ID" value="RPA70944.1"/>
    <property type="molecule type" value="Genomic_DNA"/>
</dbReference>
<proteinExistence type="predicted"/>
<dbReference type="Pfam" id="PF18759">
    <property type="entry name" value="Plavaka"/>
    <property type="match status" value="1"/>
</dbReference>
<evidence type="ECO:0000313" key="1">
    <source>
        <dbReference type="EMBL" id="RPA70944.1"/>
    </source>
</evidence>